<comment type="caution">
    <text evidence="2">The sequence shown here is derived from an EMBL/GenBank/DDBJ whole genome shotgun (WGS) entry which is preliminary data.</text>
</comment>
<dbReference type="Proteomes" id="UP001153555">
    <property type="component" value="Unassembled WGS sequence"/>
</dbReference>
<dbReference type="AlphaFoldDB" id="A0A9N7R491"/>
<protein>
    <submittedName>
        <fullName evidence="2">Gibberellin 3-beta-dioxygenase 1</fullName>
    </submittedName>
</protein>
<keyword evidence="3" id="KW-1185">Reference proteome</keyword>
<evidence type="ECO:0000313" key="2">
    <source>
        <dbReference type="EMBL" id="CAA0810624.1"/>
    </source>
</evidence>
<dbReference type="OrthoDB" id="866085at2759"/>
<dbReference type="PANTHER" id="PTHR47990">
    <property type="entry name" value="2-OXOGLUTARATE (2OG) AND FE(II)-DEPENDENT OXYGENASE SUPERFAMILY PROTEIN-RELATED"/>
    <property type="match status" value="1"/>
</dbReference>
<dbReference type="Pfam" id="PF03171">
    <property type="entry name" value="2OG-FeII_Oxy"/>
    <property type="match status" value="1"/>
</dbReference>
<dbReference type="PROSITE" id="PS51471">
    <property type="entry name" value="FE2OG_OXY"/>
    <property type="match status" value="1"/>
</dbReference>
<dbReference type="InterPro" id="IPR050231">
    <property type="entry name" value="Iron_ascorbate_oxido_reductase"/>
</dbReference>
<organism evidence="2 3">
    <name type="scientific">Striga hermonthica</name>
    <name type="common">Purple witchweed</name>
    <name type="synonym">Buchnera hermonthica</name>
    <dbReference type="NCBI Taxonomy" id="68872"/>
    <lineage>
        <taxon>Eukaryota</taxon>
        <taxon>Viridiplantae</taxon>
        <taxon>Streptophyta</taxon>
        <taxon>Embryophyta</taxon>
        <taxon>Tracheophyta</taxon>
        <taxon>Spermatophyta</taxon>
        <taxon>Magnoliopsida</taxon>
        <taxon>eudicotyledons</taxon>
        <taxon>Gunneridae</taxon>
        <taxon>Pentapetalae</taxon>
        <taxon>asterids</taxon>
        <taxon>lamiids</taxon>
        <taxon>Lamiales</taxon>
        <taxon>Orobanchaceae</taxon>
        <taxon>Buchnereae</taxon>
        <taxon>Striga</taxon>
    </lineage>
</organism>
<feature type="domain" description="Fe2OG dioxygenase" evidence="1">
    <location>
        <begin position="33"/>
        <end position="134"/>
    </location>
</feature>
<accession>A0A9N7R491</accession>
<dbReference type="EMBL" id="CACSLK010006441">
    <property type="protein sequence ID" value="CAA0810624.1"/>
    <property type="molecule type" value="Genomic_DNA"/>
</dbReference>
<evidence type="ECO:0000259" key="1">
    <source>
        <dbReference type="PROSITE" id="PS51471"/>
    </source>
</evidence>
<name>A0A9N7R491_STRHE</name>
<dbReference type="InterPro" id="IPR044861">
    <property type="entry name" value="IPNS-like_FE2OG_OXY"/>
</dbReference>
<dbReference type="InterPro" id="IPR005123">
    <property type="entry name" value="Oxoglu/Fe-dep_dioxygenase_dom"/>
</dbReference>
<sequence>MKSVGNRIMGIMLKALGANEEYEENMLKDHLFSSEGALQLNSYPSCPNPNRAVGLGPHTDSMLLTILHQNDTNGLQILKEGAEWIKVEPVLGAMVVNIGDLMHIMSNARFRPVYHRVVPSHMRHRFTFAYFYGPSPDYVVAPLANVVLDAPRFRPMMVKEYIRLKYHHFDKALDFVRL</sequence>
<gene>
    <name evidence="2" type="ORF">SHERM_12172</name>
</gene>
<proteinExistence type="predicted"/>
<evidence type="ECO:0000313" key="3">
    <source>
        <dbReference type="Proteomes" id="UP001153555"/>
    </source>
</evidence>
<dbReference type="SUPFAM" id="SSF51197">
    <property type="entry name" value="Clavaminate synthase-like"/>
    <property type="match status" value="1"/>
</dbReference>
<reference evidence="2" key="1">
    <citation type="submission" date="2019-12" db="EMBL/GenBank/DDBJ databases">
        <authorList>
            <person name="Scholes J."/>
        </authorList>
    </citation>
    <scope>NUCLEOTIDE SEQUENCE</scope>
</reference>
<dbReference type="Gene3D" id="2.60.120.330">
    <property type="entry name" value="B-lactam Antibiotic, Isopenicillin N Synthase, Chain"/>
    <property type="match status" value="1"/>
</dbReference>
<dbReference type="InterPro" id="IPR027443">
    <property type="entry name" value="IPNS-like_sf"/>
</dbReference>